<evidence type="ECO:0000313" key="1">
    <source>
        <dbReference type="EMBL" id="MBA8848676.1"/>
    </source>
</evidence>
<keyword evidence="2" id="KW-1185">Reference proteome</keyword>
<comment type="caution">
    <text evidence="1">The sequence shown here is derived from an EMBL/GenBank/DDBJ whole genome shotgun (WGS) entry which is preliminary data.</text>
</comment>
<proteinExistence type="predicted"/>
<organism evidence="1 2">
    <name type="scientific">Microcella alkalica</name>
    <dbReference type="NCBI Taxonomy" id="355930"/>
    <lineage>
        <taxon>Bacteria</taxon>
        <taxon>Bacillati</taxon>
        <taxon>Actinomycetota</taxon>
        <taxon>Actinomycetes</taxon>
        <taxon>Micrococcales</taxon>
        <taxon>Microbacteriaceae</taxon>
        <taxon>Microcella</taxon>
    </lineage>
</organism>
<gene>
    <name evidence="1" type="ORF">FHX53_002286</name>
</gene>
<dbReference type="AlphaFoldDB" id="A0A839EBU3"/>
<sequence length="87" mass="9528">MDPLAHDLDRLADHLLEQALAAPDKRATLKLELGRVRLSWASDKGDHEIEALPGMLVRIPDAKHRVEALEPSVMLLTAVSLPGSHAH</sequence>
<name>A0A839EBU3_9MICO</name>
<protein>
    <submittedName>
        <fullName evidence="1">Uncharacterized protein</fullName>
    </submittedName>
</protein>
<dbReference type="EMBL" id="JACGWX010000006">
    <property type="protein sequence ID" value="MBA8848676.1"/>
    <property type="molecule type" value="Genomic_DNA"/>
</dbReference>
<evidence type="ECO:0000313" key="2">
    <source>
        <dbReference type="Proteomes" id="UP000585905"/>
    </source>
</evidence>
<dbReference type="Proteomes" id="UP000585905">
    <property type="component" value="Unassembled WGS sequence"/>
</dbReference>
<accession>A0A839EBU3</accession>
<dbReference type="RefSeq" id="WP_182491448.1">
    <property type="nucleotide sequence ID" value="NZ_BAAAOV010000012.1"/>
</dbReference>
<reference evidence="1 2" key="1">
    <citation type="submission" date="2020-07" db="EMBL/GenBank/DDBJ databases">
        <title>Sequencing the genomes of 1000 actinobacteria strains.</title>
        <authorList>
            <person name="Klenk H.-P."/>
        </authorList>
    </citation>
    <scope>NUCLEOTIDE SEQUENCE [LARGE SCALE GENOMIC DNA]</scope>
    <source>
        <strain evidence="1 2">DSM 19663</strain>
    </source>
</reference>